<gene>
    <name evidence="2" type="ORF">RUM44_005952</name>
</gene>
<dbReference type="EMBL" id="JAWJWF010000006">
    <property type="protein sequence ID" value="KAK6631425.1"/>
    <property type="molecule type" value="Genomic_DNA"/>
</dbReference>
<reference evidence="2 3" key="1">
    <citation type="submission" date="2023-09" db="EMBL/GenBank/DDBJ databases">
        <title>Genomes of two closely related lineages of the louse Polyplax serrata with different host specificities.</title>
        <authorList>
            <person name="Martinu J."/>
            <person name="Tarabai H."/>
            <person name="Stefka J."/>
            <person name="Hypsa V."/>
        </authorList>
    </citation>
    <scope>NUCLEOTIDE SEQUENCE [LARGE SCALE GENOMIC DNA]</scope>
    <source>
        <strain evidence="2">98ZLc_SE</strain>
    </source>
</reference>
<feature type="compositionally biased region" description="Basic and acidic residues" evidence="1">
    <location>
        <begin position="1"/>
        <end position="19"/>
    </location>
</feature>
<feature type="region of interest" description="Disordered" evidence="1">
    <location>
        <begin position="85"/>
        <end position="106"/>
    </location>
</feature>
<feature type="compositionally biased region" description="Polar residues" evidence="1">
    <location>
        <begin position="157"/>
        <end position="167"/>
    </location>
</feature>
<sequence length="532" mass="59599">MNERKGSRDGRHSKTDVRNSRNVYKGFKEFIAESEHRVEEKSDQEKFNSNELSYVKTGSGQYNPCRGGGSTAVRLSGAGGNYFSDKKNFSSNVAEPKSNKNSTKDKFDLLFSSGTAETNVRKHQRHLPFRNSSKIVGDTKKNAIDSGHGSRNKVVGINSSEMTSRKVSSGLAKKKPSPIILPREQFAVLQERIKTEIENLKYLENSVSCEGADSTSSKNDADNEENAGDSSDLDELEEMGSDIQFLSSEERNRLLLKYSKKLDAEARRDVKDESKLLKTKVNTILSSEGSKSDAGILTIDLTKDLTPGDATQKTEAVQETDYPSLDLDYGSKIDWEDGKKVSDVKHSSGTSEKAVISLDIDESKLTFETTKKITDIKNRLSRSLSIGLSHKDTEKDMKDKSLKLIGNEGGKASTSAITEDAEELELASLRCTSERTEVIADRERRRKRRCADYPGLAFGFSIFSSDTMMKFNIIRNELHNILNTQLKRVCTNLISLFRVIAFFSFMAISFNYQREESRFVLLLISQRMKSFI</sequence>
<feature type="compositionally biased region" description="Polar residues" evidence="1">
    <location>
        <begin position="208"/>
        <end position="218"/>
    </location>
</feature>
<comment type="caution">
    <text evidence="2">The sequence shown here is derived from an EMBL/GenBank/DDBJ whole genome shotgun (WGS) entry which is preliminary data.</text>
</comment>
<protein>
    <recommendedName>
        <fullName evidence="4">CWF21 domain-containing protein</fullName>
    </recommendedName>
</protein>
<dbReference type="Proteomes" id="UP001359485">
    <property type="component" value="Unassembled WGS sequence"/>
</dbReference>
<feature type="region of interest" description="Disordered" evidence="1">
    <location>
        <begin position="139"/>
        <end position="175"/>
    </location>
</feature>
<feature type="compositionally biased region" description="Acidic residues" evidence="1">
    <location>
        <begin position="222"/>
        <end position="236"/>
    </location>
</feature>
<name>A0ABR1AZ77_POLSC</name>
<feature type="region of interest" description="Disordered" evidence="1">
    <location>
        <begin position="208"/>
        <end position="236"/>
    </location>
</feature>
<evidence type="ECO:0000256" key="1">
    <source>
        <dbReference type="SAM" id="MobiDB-lite"/>
    </source>
</evidence>
<evidence type="ECO:0000313" key="2">
    <source>
        <dbReference type="EMBL" id="KAK6631425.1"/>
    </source>
</evidence>
<evidence type="ECO:0000313" key="3">
    <source>
        <dbReference type="Proteomes" id="UP001359485"/>
    </source>
</evidence>
<organism evidence="2 3">
    <name type="scientific">Polyplax serrata</name>
    <name type="common">Common mouse louse</name>
    <dbReference type="NCBI Taxonomy" id="468196"/>
    <lineage>
        <taxon>Eukaryota</taxon>
        <taxon>Metazoa</taxon>
        <taxon>Ecdysozoa</taxon>
        <taxon>Arthropoda</taxon>
        <taxon>Hexapoda</taxon>
        <taxon>Insecta</taxon>
        <taxon>Pterygota</taxon>
        <taxon>Neoptera</taxon>
        <taxon>Paraneoptera</taxon>
        <taxon>Psocodea</taxon>
        <taxon>Troctomorpha</taxon>
        <taxon>Phthiraptera</taxon>
        <taxon>Anoplura</taxon>
        <taxon>Polyplacidae</taxon>
        <taxon>Polyplax</taxon>
    </lineage>
</organism>
<evidence type="ECO:0008006" key="4">
    <source>
        <dbReference type="Google" id="ProtNLM"/>
    </source>
</evidence>
<feature type="region of interest" description="Disordered" evidence="1">
    <location>
        <begin position="1"/>
        <end position="20"/>
    </location>
</feature>
<accession>A0ABR1AZ77</accession>
<proteinExistence type="predicted"/>
<keyword evidence="3" id="KW-1185">Reference proteome</keyword>